<dbReference type="SUPFAM" id="SSF160935">
    <property type="entry name" value="VPA0735-like"/>
    <property type="match status" value="1"/>
</dbReference>
<dbReference type="EMBL" id="BAABKY010000006">
    <property type="protein sequence ID" value="GAA5082872.1"/>
    <property type="molecule type" value="Genomic_DNA"/>
</dbReference>
<dbReference type="InterPro" id="IPR037049">
    <property type="entry name" value="DUF1214_C_sf"/>
</dbReference>
<dbReference type="Gene3D" id="2.60.40.1610">
    <property type="entry name" value="Domain of unknown function DUF1254"/>
    <property type="match status" value="1"/>
</dbReference>
<dbReference type="Proteomes" id="UP001501083">
    <property type="component" value="Unassembled WGS sequence"/>
</dbReference>
<feature type="region of interest" description="Disordered" evidence="1">
    <location>
        <begin position="17"/>
        <end position="53"/>
    </location>
</feature>
<accession>A0ABP9LPK1</accession>
<evidence type="ECO:0000256" key="2">
    <source>
        <dbReference type="SAM" id="SignalP"/>
    </source>
</evidence>
<sequence>MRLAASAVVLALVSTACGPRDAPQPTGDAAQPAPVPTPAATPPEPAATPAPVPGAIPVTVDNFVRAESDSYIGSMVKDAGGLGKLLHRREPAPLDKQTVIRLNRDTLYSSAVFDLDAGPATITLPDAKGRFQSLQFINQDQYAWTEYGAGPHTVDRKKVGTRYVVAGIRTLVDPGDPKDVEAVHALQDAITVSQPGGPGSFEAPKWDAVSQKKVRDALLALGSTLPDFRHAFGSKEQVDPVRRLIGAGAAWGGNPDKDAVYLNITPTGNDGKTVYTLDVRDVPVEAFWSVSVYNAQGYYEQNAYNAYTINNLTAKKEADGSVRIQFGGCDGKIANCLPIVPGWNYTVRLYRPKAAILDGSWKFPEPKPVG</sequence>
<proteinExistence type="predicted"/>
<dbReference type="PANTHER" id="PTHR36509">
    <property type="entry name" value="BLL3101 PROTEIN"/>
    <property type="match status" value="1"/>
</dbReference>
<dbReference type="PANTHER" id="PTHR36509:SF2">
    <property type="entry name" value="BLL3101 PROTEIN"/>
    <property type="match status" value="1"/>
</dbReference>
<evidence type="ECO:0000259" key="4">
    <source>
        <dbReference type="Pfam" id="PF06863"/>
    </source>
</evidence>
<protein>
    <submittedName>
        <fullName evidence="5">DUF1214 domain-containing protein</fullName>
    </submittedName>
</protein>
<dbReference type="InterPro" id="IPR010621">
    <property type="entry name" value="DUF1214"/>
</dbReference>
<gene>
    <name evidence="5" type="ORF">GCM10025759_35130</name>
</gene>
<evidence type="ECO:0000259" key="3">
    <source>
        <dbReference type="Pfam" id="PF06742"/>
    </source>
</evidence>
<feature type="domain" description="DUF1254" evidence="4">
    <location>
        <begin position="85"/>
        <end position="167"/>
    </location>
</feature>
<feature type="compositionally biased region" description="Pro residues" evidence="1">
    <location>
        <begin position="33"/>
        <end position="53"/>
    </location>
</feature>
<reference evidence="6" key="1">
    <citation type="journal article" date="2019" name="Int. J. Syst. Evol. Microbiol.">
        <title>The Global Catalogue of Microorganisms (GCM) 10K type strain sequencing project: providing services to taxonomists for standard genome sequencing and annotation.</title>
        <authorList>
            <consortium name="The Broad Institute Genomics Platform"/>
            <consortium name="The Broad Institute Genome Sequencing Center for Infectious Disease"/>
            <person name="Wu L."/>
            <person name="Ma J."/>
        </authorList>
    </citation>
    <scope>NUCLEOTIDE SEQUENCE [LARGE SCALE GENOMIC DNA]</scope>
    <source>
        <strain evidence="6">JCM 19212</strain>
    </source>
</reference>
<dbReference type="InterPro" id="IPR037050">
    <property type="entry name" value="DUF1254_sf"/>
</dbReference>
<dbReference type="Gene3D" id="2.60.120.600">
    <property type="entry name" value="Domain of unknown function DUF1214, C-terminal domain"/>
    <property type="match status" value="1"/>
</dbReference>
<organism evidence="5 6">
    <name type="scientific">Lysobacter panacisoli</name>
    <dbReference type="NCBI Taxonomy" id="1255263"/>
    <lineage>
        <taxon>Bacteria</taxon>
        <taxon>Pseudomonadati</taxon>
        <taxon>Pseudomonadota</taxon>
        <taxon>Gammaproteobacteria</taxon>
        <taxon>Lysobacterales</taxon>
        <taxon>Lysobacteraceae</taxon>
        <taxon>Lysobacter</taxon>
    </lineage>
</organism>
<feature type="chain" id="PRO_5045589829" evidence="2">
    <location>
        <begin position="23"/>
        <end position="370"/>
    </location>
</feature>
<name>A0ABP9LPK1_9GAMM</name>
<evidence type="ECO:0000256" key="1">
    <source>
        <dbReference type="SAM" id="MobiDB-lite"/>
    </source>
</evidence>
<feature type="domain" description="DUF1214" evidence="3">
    <location>
        <begin position="270"/>
        <end position="353"/>
    </location>
</feature>
<keyword evidence="6" id="KW-1185">Reference proteome</keyword>
<comment type="caution">
    <text evidence="5">The sequence shown here is derived from an EMBL/GenBank/DDBJ whole genome shotgun (WGS) entry which is preliminary data.</text>
</comment>
<dbReference type="InterPro" id="IPR010679">
    <property type="entry name" value="DUF1254"/>
</dbReference>
<keyword evidence="2" id="KW-0732">Signal</keyword>
<dbReference type="PROSITE" id="PS51257">
    <property type="entry name" value="PROKAR_LIPOPROTEIN"/>
    <property type="match status" value="1"/>
</dbReference>
<dbReference type="Pfam" id="PF06742">
    <property type="entry name" value="DUF1214"/>
    <property type="match status" value="1"/>
</dbReference>
<feature type="signal peptide" evidence="2">
    <location>
        <begin position="1"/>
        <end position="22"/>
    </location>
</feature>
<dbReference type="Pfam" id="PF06863">
    <property type="entry name" value="DUF1254"/>
    <property type="match status" value="1"/>
</dbReference>
<evidence type="ECO:0000313" key="5">
    <source>
        <dbReference type="EMBL" id="GAA5082872.1"/>
    </source>
</evidence>
<evidence type="ECO:0000313" key="6">
    <source>
        <dbReference type="Proteomes" id="UP001501083"/>
    </source>
</evidence>